<accession>A0ABX4DPG5</accession>
<dbReference type="InterPro" id="IPR024079">
    <property type="entry name" value="MetalloPept_cat_dom_sf"/>
</dbReference>
<organism evidence="2 3">
    <name type="scientific">Pseudomonas umsongensis</name>
    <dbReference type="NCBI Taxonomy" id="198618"/>
    <lineage>
        <taxon>Bacteria</taxon>
        <taxon>Pseudomonadati</taxon>
        <taxon>Pseudomonadota</taxon>
        <taxon>Gammaproteobacteria</taxon>
        <taxon>Pseudomonadales</taxon>
        <taxon>Pseudomonadaceae</taxon>
        <taxon>Pseudomonas</taxon>
    </lineage>
</organism>
<feature type="signal peptide" evidence="1">
    <location>
        <begin position="1"/>
        <end position="40"/>
    </location>
</feature>
<keyword evidence="1" id="KW-0732">Signal</keyword>
<name>A0ABX4DPG5_9PSED</name>
<dbReference type="SUPFAM" id="SSF55486">
    <property type="entry name" value="Metalloproteases ('zincins'), catalytic domain"/>
    <property type="match status" value="1"/>
</dbReference>
<reference evidence="2 3" key="1">
    <citation type="submission" date="2017-06" db="EMBL/GenBank/DDBJ databases">
        <authorList>
            <person name="Furmanczyk E.M."/>
        </authorList>
    </citation>
    <scope>NUCLEOTIDE SEQUENCE [LARGE SCALE GENOMIC DNA]</scope>
    <source>
        <strain evidence="2 3">DSM 16611</strain>
    </source>
</reference>
<dbReference type="Gene3D" id="3.40.390.10">
    <property type="entry name" value="Collagenase (Catalytic Domain)"/>
    <property type="match status" value="1"/>
</dbReference>
<sequence>MDHQESSGVHNMRLQTLATPIRRCLYAFCLSSASMLPASASESESFWHEVKPVDSAPAQPQTNEGSAIPSHYRELHLDLPGLHQYLSATGKSGQEGSSSRQVSLPLPQGGFSQFNLLESGVIPTALAKRFPNILSFKGSDSSGRLVSLDLSSKSLRASISNGQDVWLIQRAWNAQGNTQATAEEATRYFSFSQFDIPPEKPAIDSEREPSTATPPYGVPRGNILYNFRVAITSNSGFTQAFGGTVEDGLFAVVNTVNRVNRVFERDLGVSFTLTDENDKLILTDPALDPINDGFTWHESNRKLMDRLIGANSYDVGFMFTPHEGGSAGGIGNTCVVEGGTPAPKKHTAYGDSGHHDPVNAPKFFETTVHEFGHKLGAQHVFEGNQIMGYGSPRYAYFHALSLDEMHAWLQSLGGQCATKTLNPVNAPWIDHDSLPVPHMRIPANTPFRLSATVLHSVPNAALTYAWDPMNGPLPTEITDDPGYGNLSIPLLPSSSNERAYPSLPVILNEKLPTPGDLYPKKSRDLNFNLTVRDNQAVHPTTAKANVKVGVVDTGTAFAVTVPSSSVNWKAGEIYDIAWDVAGTDVQPISCLRVAVHLSIDGSHNFLKEPLVTKRLNNGSAAVKLPLVNTVKARLSVSCEDNIFFAVSPTDFVITP</sequence>
<evidence type="ECO:0000313" key="3">
    <source>
        <dbReference type="Proteomes" id="UP000215455"/>
    </source>
</evidence>
<dbReference type="Pfam" id="PF13583">
    <property type="entry name" value="Reprolysin_4"/>
    <property type="match status" value="1"/>
</dbReference>
<feature type="chain" id="PRO_5046247252" description="Metallo-peptidase family M12B Reprolysin-like" evidence="1">
    <location>
        <begin position="41"/>
        <end position="655"/>
    </location>
</feature>
<evidence type="ECO:0000313" key="2">
    <source>
        <dbReference type="EMBL" id="OXR28532.1"/>
    </source>
</evidence>
<dbReference type="Proteomes" id="UP000215455">
    <property type="component" value="Unassembled WGS sequence"/>
</dbReference>
<evidence type="ECO:0008006" key="4">
    <source>
        <dbReference type="Google" id="ProtNLM"/>
    </source>
</evidence>
<gene>
    <name evidence="2" type="ORF">PSUM_26470</name>
</gene>
<dbReference type="EMBL" id="NIWU01000007">
    <property type="protein sequence ID" value="OXR28532.1"/>
    <property type="molecule type" value="Genomic_DNA"/>
</dbReference>
<keyword evidence="3" id="KW-1185">Reference proteome</keyword>
<proteinExistence type="predicted"/>
<comment type="caution">
    <text evidence="2">The sequence shown here is derived from an EMBL/GenBank/DDBJ whole genome shotgun (WGS) entry which is preliminary data.</text>
</comment>
<evidence type="ECO:0000256" key="1">
    <source>
        <dbReference type="SAM" id="SignalP"/>
    </source>
</evidence>
<protein>
    <recommendedName>
        <fullName evidence="4">Metallo-peptidase family M12B Reprolysin-like</fullName>
    </recommendedName>
</protein>